<dbReference type="PANTHER" id="PTHR43649">
    <property type="entry name" value="ARABINOSE-BINDING PROTEIN-RELATED"/>
    <property type="match status" value="1"/>
</dbReference>
<feature type="chain" id="PRO_5045671894" evidence="5">
    <location>
        <begin position="27"/>
        <end position="428"/>
    </location>
</feature>
<reference evidence="6 7" key="1">
    <citation type="submission" date="2021-03" db="EMBL/GenBank/DDBJ databases">
        <title>Antimicrobial resistance genes in bacteria isolated from Japanese honey, and their potential for conferring macrolide and lincosamide resistance in the American foulbrood pathogen Paenibacillus larvae.</title>
        <authorList>
            <person name="Okamoto M."/>
            <person name="Kumagai M."/>
            <person name="Kanamori H."/>
            <person name="Takamatsu D."/>
        </authorList>
    </citation>
    <scope>NUCLEOTIDE SEQUENCE [LARGE SCALE GENOMIC DNA]</scope>
    <source>
        <strain evidence="6 7">J8TS2</strain>
    </source>
</reference>
<evidence type="ECO:0000313" key="7">
    <source>
        <dbReference type="Proteomes" id="UP000679950"/>
    </source>
</evidence>
<evidence type="ECO:0000256" key="3">
    <source>
        <dbReference type="ARBA" id="ARBA00022448"/>
    </source>
</evidence>
<dbReference type="PANTHER" id="PTHR43649:SF31">
    <property type="entry name" value="SN-GLYCEROL-3-PHOSPHATE-BINDING PERIPLASMIC PROTEIN UGPB"/>
    <property type="match status" value="1"/>
</dbReference>
<feature type="signal peptide" evidence="5">
    <location>
        <begin position="1"/>
        <end position="26"/>
    </location>
</feature>
<gene>
    <name evidence="6" type="ORF">J8TS2_03270</name>
</gene>
<protein>
    <submittedName>
        <fullName evidence="6">Sugar ABC transporter substrate-binding protein</fullName>
    </submittedName>
</protein>
<dbReference type="Pfam" id="PF01547">
    <property type="entry name" value="SBP_bac_1"/>
    <property type="match status" value="1"/>
</dbReference>
<sequence>MKGCKRLFCGFAVLLVLLLISCSSQKSETEPKTPDSSEGEEHEPITLKAVALWDETMFNERFKEPIENKFPYITVEQTPGNNFDRQSLEEMFSSGENPDFFFTLSQEDMEYFELDQDLTELLEANQIDTSHLNQALLDTIRARDKEGRLLAWPYEDTYYVIMYNKDIFDLFGEDYPSDDLTWYELIELAGRLTQERDGTSYRGLDFQDEVVLSQLSVNKTDPETGEVQIINQDEFSDFLNLYKRYFDTLPNVEEEEGLFTDHRFIEQRTAMVVTNAQALNWRKDDGLNYDVAAIPTWPDHPGVAPRGFLHTLTLNPESKHKEDVLKIFAYFASDEYQQWMAKNGIGIVSNNKELQKDFYSDYESTHGKNIEAIFKNETAPPPERISLWDKYVDIDLQKFYESGMDSNEFLRIVTEESEAKILEAKTQE</sequence>
<keyword evidence="3" id="KW-0813">Transport</keyword>
<evidence type="ECO:0000256" key="1">
    <source>
        <dbReference type="ARBA" id="ARBA00004196"/>
    </source>
</evidence>
<comment type="subcellular location">
    <subcellularLocation>
        <location evidence="1">Cell envelope</location>
    </subcellularLocation>
</comment>
<dbReference type="InterPro" id="IPR050490">
    <property type="entry name" value="Bact_solute-bd_prot1"/>
</dbReference>
<organism evidence="6 7">
    <name type="scientific">Lederbergia ruris</name>
    <dbReference type="NCBI Taxonomy" id="217495"/>
    <lineage>
        <taxon>Bacteria</taxon>
        <taxon>Bacillati</taxon>
        <taxon>Bacillota</taxon>
        <taxon>Bacilli</taxon>
        <taxon>Bacillales</taxon>
        <taxon>Bacillaceae</taxon>
        <taxon>Lederbergia</taxon>
    </lineage>
</organism>
<name>A0ABQ4KFC0_9BACI</name>
<dbReference type="InterPro" id="IPR006059">
    <property type="entry name" value="SBP"/>
</dbReference>
<dbReference type="EMBL" id="BORB01000002">
    <property type="protein sequence ID" value="GIN56008.1"/>
    <property type="molecule type" value="Genomic_DNA"/>
</dbReference>
<keyword evidence="7" id="KW-1185">Reference proteome</keyword>
<comment type="caution">
    <text evidence="6">The sequence shown here is derived from an EMBL/GenBank/DDBJ whole genome shotgun (WGS) entry which is preliminary data.</text>
</comment>
<dbReference type="PROSITE" id="PS51257">
    <property type="entry name" value="PROKAR_LIPOPROTEIN"/>
    <property type="match status" value="1"/>
</dbReference>
<comment type="similarity">
    <text evidence="2">Belongs to the bacterial solute-binding protein 1 family.</text>
</comment>
<keyword evidence="4 5" id="KW-0732">Signal</keyword>
<dbReference type="SUPFAM" id="SSF53850">
    <property type="entry name" value="Periplasmic binding protein-like II"/>
    <property type="match status" value="1"/>
</dbReference>
<evidence type="ECO:0000256" key="4">
    <source>
        <dbReference type="ARBA" id="ARBA00022729"/>
    </source>
</evidence>
<dbReference type="RefSeq" id="WP_212965106.1">
    <property type="nucleotide sequence ID" value="NZ_BORB01000002.1"/>
</dbReference>
<proteinExistence type="inferred from homology"/>
<dbReference type="Gene3D" id="3.40.190.10">
    <property type="entry name" value="Periplasmic binding protein-like II"/>
    <property type="match status" value="1"/>
</dbReference>
<evidence type="ECO:0000313" key="6">
    <source>
        <dbReference type="EMBL" id="GIN56008.1"/>
    </source>
</evidence>
<evidence type="ECO:0000256" key="2">
    <source>
        <dbReference type="ARBA" id="ARBA00008520"/>
    </source>
</evidence>
<accession>A0ABQ4KFC0</accession>
<evidence type="ECO:0000256" key="5">
    <source>
        <dbReference type="SAM" id="SignalP"/>
    </source>
</evidence>
<dbReference type="Proteomes" id="UP000679950">
    <property type="component" value="Unassembled WGS sequence"/>
</dbReference>